<evidence type="ECO:0000313" key="6">
    <source>
        <dbReference type="Proteomes" id="UP001620408"/>
    </source>
</evidence>
<protein>
    <submittedName>
        <fullName evidence="5">Helix-turn-helix transcriptional regulator</fullName>
    </submittedName>
</protein>
<keyword evidence="6" id="KW-1185">Reference proteome</keyword>
<gene>
    <name evidence="5" type="ORF">ISS97_15860</name>
</gene>
<dbReference type="InterPro" id="IPR018062">
    <property type="entry name" value="HTH_AraC-typ_CS"/>
</dbReference>
<dbReference type="SUPFAM" id="SSF46689">
    <property type="entry name" value="Homeodomain-like"/>
    <property type="match status" value="1"/>
</dbReference>
<evidence type="ECO:0000259" key="4">
    <source>
        <dbReference type="PROSITE" id="PS01124"/>
    </source>
</evidence>
<comment type="caution">
    <text evidence="5">The sequence shown here is derived from an EMBL/GenBank/DDBJ whole genome shotgun (WGS) entry which is preliminary data.</text>
</comment>
<keyword evidence="1" id="KW-0805">Transcription regulation</keyword>
<proteinExistence type="predicted"/>
<dbReference type="InterPro" id="IPR018060">
    <property type="entry name" value="HTH_AraC"/>
</dbReference>
<evidence type="ECO:0000256" key="3">
    <source>
        <dbReference type="ARBA" id="ARBA00023163"/>
    </source>
</evidence>
<reference evidence="5 6" key="1">
    <citation type="submission" date="2020-10" db="EMBL/GenBank/DDBJ databases">
        <title>Phylogeny of dyella-like bacteria.</title>
        <authorList>
            <person name="Fu J."/>
        </authorList>
    </citation>
    <scope>NUCLEOTIDE SEQUENCE [LARGE SCALE GENOMIC DNA]</scope>
    <source>
        <strain evidence="5 6">BB4</strain>
    </source>
</reference>
<dbReference type="PROSITE" id="PS01124">
    <property type="entry name" value="HTH_ARAC_FAMILY_2"/>
    <property type="match status" value="1"/>
</dbReference>
<evidence type="ECO:0000256" key="2">
    <source>
        <dbReference type="ARBA" id="ARBA00023125"/>
    </source>
</evidence>
<accession>A0ABW8K787</accession>
<sequence length="252" mass="27694">MGIARLDIYTRRRQRIAAAPFAELSVVRIVSGQKRIDDGGHSTDIDAGHYLVVAPGQLLNVENIPALEGGYAASCLSIATELLHKRPATLPSRRWARLAPTRELDQAFAHTEQGLRDRLPESLLHHRVAELLEALALAGFVPSTQDGRPTTERVRMLLASAPSEDWRAGALAARLAMSPATLRRKLAAEQSSFRDVLEEVRLGHALALVQGGTQPLKWVAMACGYLSASRFSERFRERFGCLPSELRDQGDT</sequence>
<evidence type="ECO:0000313" key="5">
    <source>
        <dbReference type="EMBL" id="MFK2918747.1"/>
    </source>
</evidence>
<evidence type="ECO:0000256" key="1">
    <source>
        <dbReference type="ARBA" id="ARBA00023015"/>
    </source>
</evidence>
<keyword evidence="2" id="KW-0238">DNA-binding</keyword>
<dbReference type="Gene3D" id="1.10.10.60">
    <property type="entry name" value="Homeodomain-like"/>
    <property type="match status" value="1"/>
</dbReference>
<organism evidence="5 6">
    <name type="scientific">Dyella koreensis</name>
    <dbReference type="NCBI Taxonomy" id="311235"/>
    <lineage>
        <taxon>Bacteria</taxon>
        <taxon>Pseudomonadati</taxon>
        <taxon>Pseudomonadota</taxon>
        <taxon>Gammaproteobacteria</taxon>
        <taxon>Lysobacterales</taxon>
        <taxon>Rhodanobacteraceae</taxon>
        <taxon>Dyella</taxon>
    </lineage>
</organism>
<dbReference type="PANTHER" id="PTHR47894:SF4">
    <property type="entry name" value="HTH-TYPE TRANSCRIPTIONAL REGULATOR GADX"/>
    <property type="match status" value="1"/>
</dbReference>
<keyword evidence="3" id="KW-0804">Transcription</keyword>
<dbReference type="InterPro" id="IPR009057">
    <property type="entry name" value="Homeodomain-like_sf"/>
</dbReference>
<dbReference type="PANTHER" id="PTHR47894">
    <property type="entry name" value="HTH-TYPE TRANSCRIPTIONAL REGULATOR GADX"/>
    <property type="match status" value="1"/>
</dbReference>
<dbReference type="SMART" id="SM00342">
    <property type="entry name" value="HTH_ARAC"/>
    <property type="match status" value="1"/>
</dbReference>
<dbReference type="PROSITE" id="PS00041">
    <property type="entry name" value="HTH_ARAC_FAMILY_1"/>
    <property type="match status" value="1"/>
</dbReference>
<feature type="domain" description="HTH araC/xylS-type" evidence="4">
    <location>
        <begin position="152"/>
        <end position="249"/>
    </location>
</feature>
<dbReference type="EMBL" id="JADIKD010000012">
    <property type="protein sequence ID" value="MFK2918747.1"/>
    <property type="molecule type" value="Genomic_DNA"/>
</dbReference>
<name>A0ABW8K787_9GAMM</name>
<dbReference type="RefSeq" id="WP_379983640.1">
    <property type="nucleotide sequence ID" value="NZ_JADIKD010000012.1"/>
</dbReference>
<dbReference type="Pfam" id="PF12833">
    <property type="entry name" value="HTH_18"/>
    <property type="match status" value="1"/>
</dbReference>
<dbReference type="Proteomes" id="UP001620408">
    <property type="component" value="Unassembled WGS sequence"/>
</dbReference>